<sequence length="168" mass="17315">MRWELLFADLEASLDAADRADLDVEIAERTRDERATVPLAGRLLAHPGVAVRLVLHDGAAIEGAVADAAGAWVLLDGAPGQVLVPLAAVSSCEGLGHGATEVGAVRLRMGVGTVLREIAERGDAVSVQTPGGRWHGRVAAVGADHLELASERGMRTVPLAAVLAVRAG</sequence>
<reference evidence="2" key="1">
    <citation type="submission" date="2016-10" db="EMBL/GenBank/DDBJ databases">
        <authorList>
            <person name="Varghese N."/>
        </authorList>
    </citation>
    <scope>NUCLEOTIDE SEQUENCE [LARGE SCALE GENOMIC DNA]</scope>
    <source>
        <strain evidence="2">DSM 24868</strain>
    </source>
</reference>
<dbReference type="OrthoDB" id="3827359at2"/>
<name>A0A1H6X0W1_9MICO</name>
<keyword evidence="2" id="KW-1185">Reference proteome</keyword>
<protein>
    <submittedName>
        <fullName evidence="1">Uncharacterized protein</fullName>
    </submittedName>
</protein>
<dbReference type="RefSeq" id="WP_042215646.1">
    <property type="nucleotide sequence ID" value="NZ_BBLU01000013.1"/>
</dbReference>
<dbReference type="AlphaFoldDB" id="A0A1H6X0W1"/>
<organism evidence="1 2">
    <name type="scientific">Demequina mangrovi</name>
    <dbReference type="NCBI Taxonomy" id="1043493"/>
    <lineage>
        <taxon>Bacteria</taxon>
        <taxon>Bacillati</taxon>
        <taxon>Actinomycetota</taxon>
        <taxon>Actinomycetes</taxon>
        <taxon>Micrococcales</taxon>
        <taxon>Demequinaceae</taxon>
        <taxon>Demequina</taxon>
    </lineage>
</organism>
<evidence type="ECO:0000313" key="1">
    <source>
        <dbReference type="EMBL" id="SEJ21194.1"/>
    </source>
</evidence>
<dbReference type="Proteomes" id="UP000183315">
    <property type="component" value="Unassembled WGS sequence"/>
</dbReference>
<proteinExistence type="predicted"/>
<gene>
    <name evidence="1" type="ORF">SAMN05421637_1170</name>
</gene>
<accession>A0A1H6X0W1</accession>
<dbReference type="EMBL" id="FNZI01000002">
    <property type="protein sequence ID" value="SEJ21194.1"/>
    <property type="molecule type" value="Genomic_DNA"/>
</dbReference>
<evidence type="ECO:0000313" key="2">
    <source>
        <dbReference type="Proteomes" id="UP000183315"/>
    </source>
</evidence>
<dbReference type="STRING" id="1043493.SAMN05421637_1170"/>
<dbReference type="eggNOG" id="ENOG5032Z7Q">
    <property type="taxonomic scope" value="Bacteria"/>
</dbReference>